<reference evidence="13" key="3">
    <citation type="submission" date="2025-09" db="UniProtKB">
        <authorList>
            <consortium name="Ensembl"/>
        </authorList>
    </citation>
    <scope>IDENTIFICATION</scope>
</reference>
<dbReference type="Pfam" id="PF00786">
    <property type="entry name" value="PBD"/>
    <property type="match status" value="1"/>
</dbReference>
<dbReference type="Gene3D" id="3.30.200.20">
    <property type="entry name" value="Phosphorylase Kinase, domain 1"/>
    <property type="match status" value="1"/>
</dbReference>
<gene>
    <name evidence="13" type="primary">PAK1</name>
</gene>
<dbReference type="CDD" id="cd01093">
    <property type="entry name" value="CRIB_PAK_like"/>
    <property type="match status" value="1"/>
</dbReference>
<evidence type="ECO:0000259" key="11">
    <source>
        <dbReference type="SMART" id="SM00220"/>
    </source>
</evidence>
<dbReference type="PROSITE" id="PS00108">
    <property type="entry name" value="PROTEIN_KINASE_ST"/>
    <property type="match status" value="1"/>
</dbReference>
<dbReference type="InterPro" id="IPR008271">
    <property type="entry name" value="Ser/Thr_kinase_AS"/>
</dbReference>
<dbReference type="FunFam" id="3.90.810.10:FF:000001">
    <property type="entry name" value="Non-specific serine/threonine protein kinase"/>
    <property type="match status" value="1"/>
</dbReference>
<evidence type="ECO:0000256" key="6">
    <source>
        <dbReference type="ARBA" id="ARBA00022741"/>
    </source>
</evidence>
<dbReference type="Ensembl" id="ENSDCDT00010051630.1">
    <property type="protein sequence ID" value="ENSDCDP00010041646.1"/>
    <property type="gene ID" value="ENSDCDG00010025147.1"/>
</dbReference>
<evidence type="ECO:0000256" key="3">
    <source>
        <dbReference type="ARBA" id="ARBA00022490"/>
    </source>
</evidence>
<name>A0AAY4DBR9_9TELE</name>
<dbReference type="Proteomes" id="UP000694580">
    <property type="component" value="Chromosome 19"/>
</dbReference>
<evidence type="ECO:0000313" key="13">
    <source>
        <dbReference type="Ensembl" id="ENSDCDP00010041646.1"/>
    </source>
</evidence>
<proteinExistence type="predicted"/>
<dbReference type="SUPFAM" id="SSF56112">
    <property type="entry name" value="Protein kinase-like (PK-like)"/>
    <property type="match status" value="1"/>
</dbReference>
<dbReference type="AlphaFoldDB" id="A0AAY4DBR9"/>
<evidence type="ECO:0000256" key="7">
    <source>
        <dbReference type="ARBA" id="ARBA00022777"/>
    </source>
</evidence>
<dbReference type="FunFam" id="1.10.510.10:FF:000011">
    <property type="entry name" value="Non-specific serine/threonine protein kinase"/>
    <property type="match status" value="1"/>
</dbReference>
<reference evidence="13 14" key="1">
    <citation type="submission" date="2020-06" db="EMBL/GenBank/DDBJ databases">
        <authorList>
            <consortium name="Wellcome Sanger Institute Data Sharing"/>
        </authorList>
    </citation>
    <scope>NUCLEOTIDE SEQUENCE [LARGE SCALE GENOMIC DNA]</scope>
</reference>
<dbReference type="InterPro" id="IPR017441">
    <property type="entry name" value="Protein_kinase_ATP_BS"/>
</dbReference>
<feature type="domain" description="Protein kinase" evidence="11">
    <location>
        <begin position="233"/>
        <end position="484"/>
    </location>
</feature>
<evidence type="ECO:0000259" key="12">
    <source>
        <dbReference type="SMART" id="SM00285"/>
    </source>
</evidence>
<dbReference type="PROSITE" id="PS00107">
    <property type="entry name" value="PROTEIN_KINASE_ATP"/>
    <property type="match status" value="1"/>
</dbReference>
<evidence type="ECO:0000256" key="2">
    <source>
        <dbReference type="ARBA" id="ARBA00012513"/>
    </source>
</evidence>
<dbReference type="EC" id="2.7.11.1" evidence="2"/>
<feature type="domain" description="CRIB" evidence="12">
    <location>
        <begin position="73"/>
        <end position="108"/>
    </location>
</feature>
<feature type="binding site" evidence="9">
    <location>
        <position position="262"/>
    </location>
    <ligand>
        <name>ATP</name>
        <dbReference type="ChEBI" id="CHEBI:30616"/>
    </ligand>
</feature>
<dbReference type="SMART" id="SM00285">
    <property type="entry name" value="PBD"/>
    <property type="match status" value="1"/>
</dbReference>
<dbReference type="PANTHER" id="PTHR45832:SF10">
    <property type="entry name" value="NON-SPECIFIC SERINE_THREONINE PROTEIN KINASE"/>
    <property type="match status" value="1"/>
</dbReference>
<dbReference type="InterPro" id="IPR000719">
    <property type="entry name" value="Prot_kinase_dom"/>
</dbReference>
<dbReference type="GO" id="GO:0005737">
    <property type="term" value="C:cytoplasm"/>
    <property type="evidence" value="ECO:0007669"/>
    <property type="project" value="UniProtKB-SubCell"/>
</dbReference>
<dbReference type="GO" id="GO:0005524">
    <property type="term" value="F:ATP binding"/>
    <property type="evidence" value="ECO:0007669"/>
    <property type="project" value="UniProtKB-UniRule"/>
</dbReference>
<dbReference type="Gene3D" id="3.90.810.10">
    <property type="entry name" value="CRIB domain"/>
    <property type="match status" value="1"/>
</dbReference>
<dbReference type="InterPro" id="IPR011009">
    <property type="entry name" value="Kinase-like_dom_sf"/>
</dbReference>
<keyword evidence="4" id="KW-0723">Serine/threonine-protein kinase</keyword>
<dbReference type="Gene3D" id="1.10.510.10">
    <property type="entry name" value="Transferase(Phosphotransferase) domain 1"/>
    <property type="match status" value="1"/>
</dbReference>
<comment type="subcellular location">
    <subcellularLocation>
        <location evidence="1">Cytoplasm</location>
    </subcellularLocation>
</comment>
<keyword evidence="8 9" id="KW-0067">ATP-binding</keyword>
<keyword evidence="3" id="KW-0963">Cytoplasm</keyword>
<evidence type="ECO:0000256" key="10">
    <source>
        <dbReference type="SAM" id="MobiDB-lite"/>
    </source>
</evidence>
<evidence type="ECO:0000256" key="4">
    <source>
        <dbReference type="ARBA" id="ARBA00022527"/>
    </source>
</evidence>
<feature type="region of interest" description="Disordered" evidence="10">
    <location>
        <begin position="1"/>
        <end position="70"/>
    </location>
</feature>
<dbReference type="PANTHER" id="PTHR45832">
    <property type="entry name" value="SERINE/THREONINE-PROTEIN KINASE SAMKA-RELATED-RELATED"/>
    <property type="match status" value="1"/>
</dbReference>
<dbReference type="SMART" id="SM00220">
    <property type="entry name" value="S_TKc"/>
    <property type="match status" value="1"/>
</dbReference>
<evidence type="ECO:0000256" key="5">
    <source>
        <dbReference type="ARBA" id="ARBA00022679"/>
    </source>
</evidence>
<organism evidence="13 14">
    <name type="scientific">Denticeps clupeoides</name>
    <name type="common">denticle herring</name>
    <dbReference type="NCBI Taxonomy" id="299321"/>
    <lineage>
        <taxon>Eukaryota</taxon>
        <taxon>Metazoa</taxon>
        <taxon>Chordata</taxon>
        <taxon>Craniata</taxon>
        <taxon>Vertebrata</taxon>
        <taxon>Euteleostomi</taxon>
        <taxon>Actinopterygii</taxon>
        <taxon>Neopterygii</taxon>
        <taxon>Teleostei</taxon>
        <taxon>Clupei</taxon>
        <taxon>Clupeiformes</taxon>
        <taxon>Denticipitoidei</taxon>
        <taxon>Denticipitidae</taxon>
        <taxon>Denticeps</taxon>
    </lineage>
</organism>
<dbReference type="InterPro" id="IPR000095">
    <property type="entry name" value="CRIB_dom"/>
</dbReference>
<keyword evidence="6 9" id="KW-0547">Nucleotide-binding</keyword>
<protein>
    <recommendedName>
        <fullName evidence="2">non-specific serine/threonine protein kinase</fullName>
        <ecNumber evidence="2">2.7.11.1</ecNumber>
    </recommendedName>
</protein>
<evidence type="ECO:0000313" key="14">
    <source>
        <dbReference type="Proteomes" id="UP000694580"/>
    </source>
</evidence>
<accession>A0AAY4DBR9</accession>
<dbReference type="GeneTree" id="ENSGT00950000182988"/>
<dbReference type="GO" id="GO:0004674">
    <property type="term" value="F:protein serine/threonine kinase activity"/>
    <property type="evidence" value="ECO:0007669"/>
    <property type="project" value="UniProtKB-KW"/>
</dbReference>
<keyword evidence="7" id="KW-0418">Kinase</keyword>
<dbReference type="InterPro" id="IPR036936">
    <property type="entry name" value="CRIB_dom_sf"/>
</dbReference>
<dbReference type="InterPro" id="IPR051931">
    <property type="entry name" value="PAK3-like"/>
</dbReference>
<evidence type="ECO:0000256" key="8">
    <source>
        <dbReference type="ARBA" id="ARBA00022840"/>
    </source>
</evidence>
<evidence type="ECO:0000256" key="9">
    <source>
        <dbReference type="PROSITE-ProRule" id="PRU10141"/>
    </source>
</evidence>
<evidence type="ECO:0000256" key="1">
    <source>
        <dbReference type="ARBA" id="ARBA00004496"/>
    </source>
</evidence>
<dbReference type="InterPro" id="IPR033923">
    <property type="entry name" value="PAK_BD"/>
</dbReference>
<sequence>MSDNGEVEDKPPAPPMRNTSTMIGACSKDTPLNHGSKPLPPNPEDKKKKDRSIRSILTGGGDKTKLKKERPEISLPSDFEHTIHVGFDAVTGEFTGMPEQWARLLQTSNITKLEQKKNPQAVLDVLKFYDSKETGNSQKYMSFTGDLRCGNDDEDEATPPPMIAPRPEHTKSVSDLSRNIKKIFQDFCFTTFFIETICSMLHSFKYGWPVFLNWPTHSILRSIVSVGDPKKKYTRFEKIGQGASGTVYTAIDIATGQEVAIKQMNLQQQPKKELIINEILVMRENKNPNIVNYLDSYLVGDELWVVMEYLAGGSLTDVVTETCMDEAQIAAVCRECLQALEFLHSNQVIHRDIKSDNILLGMDGSVKLTDFGFCAQITPEQSKRSTMVGTPYWMAPEVVTRKAYGPKVDIWSLGIMAIEMIEGEPPYLNENPLRALYLIATNGTPELQNPEKLSSVFRDFLNRCLEMDVEKRGSAKELLQHQFLKVAKPLSSLTPLILAAKEAAKNNR</sequence>
<keyword evidence="14" id="KW-1185">Reference proteome</keyword>
<dbReference type="FunFam" id="3.30.200.20:FF:000705">
    <property type="entry name" value="Non-specific serine/threonine protein kinase"/>
    <property type="match status" value="1"/>
</dbReference>
<reference evidence="13" key="2">
    <citation type="submission" date="2025-08" db="UniProtKB">
        <authorList>
            <consortium name="Ensembl"/>
        </authorList>
    </citation>
    <scope>IDENTIFICATION</scope>
</reference>
<keyword evidence="5" id="KW-0808">Transferase</keyword>
<dbReference type="Pfam" id="PF00069">
    <property type="entry name" value="Pkinase"/>
    <property type="match status" value="1"/>
</dbReference>